<sequence>MLASTPEFHQVYHTKSAFEEYGRDICCQNPVFVLLTTMFYRIHYGNTVVVDSQIETNATKPKERVPEIWSDYIQQKHRNDL</sequence>
<evidence type="ECO:0000313" key="2">
    <source>
        <dbReference type="Proteomes" id="UP000037069"/>
    </source>
</evidence>
<dbReference type="AlphaFoldDB" id="A0A0L0CLE1"/>
<dbReference type="Proteomes" id="UP000037069">
    <property type="component" value="Unassembled WGS sequence"/>
</dbReference>
<name>A0A0L0CLE1_LUCCU</name>
<organism evidence="1 2">
    <name type="scientific">Lucilia cuprina</name>
    <name type="common">Green bottle fly</name>
    <name type="synonym">Australian sheep blowfly</name>
    <dbReference type="NCBI Taxonomy" id="7375"/>
    <lineage>
        <taxon>Eukaryota</taxon>
        <taxon>Metazoa</taxon>
        <taxon>Ecdysozoa</taxon>
        <taxon>Arthropoda</taxon>
        <taxon>Hexapoda</taxon>
        <taxon>Insecta</taxon>
        <taxon>Pterygota</taxon>
        <taxon>Neoptera</taxon>
        <taxon>Endopterygota</taxon>
        <taxon>Diptera</taxon>
        <taxon>Brachycera</taxon>
        <taxon>Muscomorpha</taxon>
        <taxon>Oestroidea</taxon>
        <taxon>Calliphoridae</taxon>
        <taxon>Luciliinae</taxon>
        <taxon>Lucilia</taxon>
    </lineage>
</organism>
<comment type="caution">
    <text evidence="1">The sequence shown here is derived from an EMBL/GenBank/DDBJ whole genome shotgun (WGS) entry which is preliminary data.</text>
</comment>
<proteinExistence type="predicted"/>
<protein>
    <submittedName>
        <fullName evidence="1">Uncharacterized protein</fullName>
    </submittedName>
</protein>
<gene>
    <name evidence="1" type="ORF">FF38_05197</name>
</gene>
<keyword evidence="2" id="KW-1185">Reference proteome</keyword>
<dbReference type="EMBL" id="JRES01000237">
    <property type="protein sequence ID" value="KNC33066.1"/>
    <property type="molecule type" value="Genomic_DNA"/>
</dbReference>
<accession>A0A0L0CLE1</accession>
<reference evidence="1 2" key="1">
    <citation type="journal article" date="2015" name="Nat. Commun.">
        <title>Lucilia cuprina genome unlocks parasitic fly biology to underpin future interventions.</title>
        <authorList>
            <person name="Anstead C.A."/>
            <person name="Korhonen P.K."/>
            <person name="Young N.D."/>
            <person name="Hall R.S."/>
            <person name="Jex A.R."/>
            <person name="Murali S.C."/>
            <person name="Hughes D.S."/>
            <person name="Lee S.F."/>
            <person name="Perry T."/>
            <person name="Stroehlein A.J."/>
            <person name="Ansell B.R."/>
            <person name="Breugelmans B."/>
            <person name="Hofmann A."/>
            <person name="Qu J."/>
            <person name="Dugan S."/>
            <person name="Lee S.L."/>
            <person name="Chao H."/>
            <person name="Dinh H."/>
            <person name="Han Y."/>
            <person name="Doddapaneni H.V."/>
            <person name="Worley K.C."/>
            <person name="Muzny D.M."/>
            <person name="Ioannidis P."/>
            <person name="Waterhouse R.M."/>
            <person name="Zdobnov E.M."/>
            <person name="James P.J."/>
            <person name="Bagnall N.H."/>
            <person name="Kotze A.C."/>
            <person name="Gibbs R.A."/>
            <person name="Richards S."/>
            <person name="Batterham P."/>
            <person name="Gasser R.B."/>
        </authorList>
    </citation>
    <scope>NUCLEOTIDE SEQUENCE [LARGE SCALE GENOMIC DNA]</scope>
    <source>
        <strain evidence="1 2">LS</strain>
        <tissue evidence="1">Full body</tissue>
    </source>
</reference>
<dbReference type="STRING" id="7375.A0A0L0CLE1"/>
<evidence type="ECO:0000313" key="1">
    <source>
        <dbReference type="EMBL" id="KNC33066.1"/>
    </source>
</evidence>